<gene>
    <name evidence="2" type="ORF">DIS24_g9873</name>
</gene>
<evidence type="ECO:0000313" key="3">
    <source>
        <dbReference type="Proteomes" id="UP001175001"/>
    </source>
</evidence>
<dbReference type="EMBL" id="JAUJDW010000094">
    <property type="protein sequence ID" value="KAK0638393.1"/>
    <property type="molecule type" value="Genomic_DNA"/>
</dbReference>
<accession>A0AA40CI51</accession>
<dbReference type="Proteomes" id="UP001175001">
    <property type="component" value="Unassembled WGS sequence"/>
</dbReference>
<dbReference type="AlphaFoldDB" id="A0AA40CI51"/>
<evidence type="ECO:0000313" key="2">
    <source>
        <dbReference type="EMBL" id="KAK0638393.1"/>
    </source>
</evidence>
<sequence>MDSSTTLGQETPTERSDVPPASSFPETRNPMEANNPLEASVLPKAGSHLFRAPKGRFPLEAQLSFRSALRRGRLASFLLERIRNFYAGNSEGLPEAGIVRPISQKVYNELNDLLEEDEQLEKWASRQMKIVHIAERQKLSYDTPNAIHKTIIEGVSRMICDQLEDINEKWQMSDVSGKHQSTLAEEIESRGSTRIPLRNSKGYVTPDRNWIFTGDNRDRSCFVLEVANSEQYYHVKHKAFTMISKGSGHPGMVLIIWVKSNEPDAKEVDKTAGFTIISLRKFKQTDDSIKLLVDQIESKKIIRDAKGKVQEGSIYFTINDMLGVKNEEFYEQRKNSNDPVVATYTAGILDAKIELSYAAIAGKIKAGERTEAYMRIPDDSSDDEDISVAEVLRHID</sequence>
<organism evidence="2 3">
    <name type="scientific">Lasiodiplodia hormozganensis</name>
    <dbReference type="NCBI Taxonomy" id="869390"/>
    <lineage>
        <taxon>Eukaryota</taxon>
        <taxon>Fungi</taxon>
        <taxon>Dikarya</taxon>
        <taxon>Ascomycota</taxon>
        <taxon>Pezizomycotina</taxon>
        <taxon>Dothideomycetes</taxon>
        <taxon>Dothideomycetes incertae sedis</taxon>
        <taxon>Botryosphaeriales</taxon>
        <taxon>Botryosphaeriaceae</taxon>
        <taxon>Lasiodiplodia</taxon>
    </lineage>
</organism>
<proteinExistence type="predicted"/>
<keyword evidence="3" id="KW-1185">Reference proteome</keyword>
<feature type="compositionally biased region" description="Polar residues" evidence="1">
    <location>
        <begin position="1"/>
        <end position="11"/>
    </location>
</feature>
<evidence type="ECO:0000256" key="1">
    <source>
        <dbReference type="SAM" id="MobiDB-lite"/>
    </source>
</evidence>
<reference evidence="2" key="1">
    <citation type="submission" date="2023-06" db="EMBL/GenBank/DDBJ databases">
        <title>Multi-omics analyses reveal the molecular pathogenesis toolkit of Lasiodiplodia hormozganensis, a cross-kingdom pathogen.</title>
        <authorList>
            <person name="Felix C."/>
            <person name="Meneses R."/>
            <person name="Goncalves M.F.M."/>
            <person name="Tilleman L."/>
            <person name="Duarte A.S."/>
            <person name="Jorrin-Novo J.V."/>
            <person name="Van De Peer Y."/>
            <person name="Deforce D."/>
            <person name="Van Nieuwerburgh F."/>
            <person name="Esteves A.C."/>
            <person name="Alves A."/>
        </authorList>
    </citation>
    <scope>NUCLEOTIDE SEQUENCE</scope>
    <source>
        <strain evidence="2">CBS 339.90</strain>
    </source>
</reference>
<name>A0AA40CI51_9PEZI</name>
<feature type="region of interest" description="Disordered" evidence="1">
    <location>
        <begin position="1"/>
        <end position="34"/>
    </location>
</feature>
<protein>
    <submittedName>
        <fullName evidence="2">Uncharacterized protein</fullName>
    </submittedName>
</protein>
<comment type="caution">
    <text evidence="2">The sequence shown here is derived from an EMBL/GenBank/DDBJ whole genome shotgun (WGS) entry which is preliminary data.</text>
</comment>